<dbReference type="InterPro" id="IPR036310">
    <property type="entry name" value="Smp-1-like_sf"/>
</dbReference>
<feature type="active site" evidence="1">
    <location>
        <position position="354"/>
    </location>
</feature>
<dbReference type="AlphaFoldDB" id="C9ZY36"/>
<dbReference type="SUPFAM" id="SSF101601">
    <property type="entry name" value="Smp-1-like"/>
    <property type="match status" value="1"/>
</dbReference>
<organism evidence="5 6">
    <name type="scientific">Trypanosoma brucei gambiense (strain MHOM/CI/86/DAL972)</name>
    <dbReference type="NCBI Taxonomy" id="679716"/>
    <lineage>
        <taxon>Eukaryota</taxon>
        <taxon>Discoba</taxon>
        <taxon>Euglenozoa</taxon>
        <taxon>Kinetoplastea</taxon>
        <taxon>Metakinetoplastina</taxon>
        <taxon>Trypanosomatida</taxon>
        <taxon>Trypanosomatidae</taxon>
        <taxon>Trypanosoma</taxon>
    </lineage>
</organism>
<feature type="compositionally biased region" description="Low complexity" evidence="3">
    <location>
        <begin position="32"/>
        <end position="46"/>
    </location>
</feature>
<dbReference type="GO" id="GO:0006508">
    <property type="term" value="P:proteolysis"/>
    <property type="evidence" value="ECO:0007669"/>
    <property type="project" value="InterPro"/>
</dbReference>
<keyword evidence="5" id="KW-0378">Hydrolase</keyword>
<dbReference type="Proteomes" id="UP000002316">
    <property type="component" value="Chromosome 9"/>
</dbReference>
<feature type="active site" evidence="1">
    <location>
        <position position="561"/>
    </location>
</feature>
<evidence type="ECO:0000256" key="1">
    <source>
        <dbReference type="PIRSR" id="PIRSR622684-1"/>
    </source>
</evidence>
<name>C9ZY36_TRYB9</name>
<evidence type="ECO:0000256" key="3">
    <source>
        <dbReference type="SAM" id="MobiDB-lite"/>
    </source>
</evidence>
<dbReference type="SMART" id="SM00230">
    <property type="entry name" value="CysPc"/>
    <property type="match status" value="1"/>
</dbReference>
<dbReference type="CDD" id="cd00044">
    <property type="entry name" value="CysPc"/>
    <property type="match status" value="1"/>
</dbReference>
<evidence type="ECO:0000313" key="6">
    <source>
        <dbReference type="Proteomes" id="UP000002316"/>
    </source>
</evidence>
<dbReference type="PROSITE" id="PS50203">
    <property type="entry name" value="CALPAIN_CAT"/>
    <property type="match status" value="1"/>
</dbReference>
<dbReference type="Pfam" id="PF00648">
    <property type="entry name" value="Peptidase_C2"/>
    <property type="match status" value="1"/>
</dbReference>
<feature type="domain" description="Calpain catalytic" evidence="4">
    <location>
        <begin position="293"/>
        <end position="611"/>
    </location>
</feature>
<gene>
    <name evidence="5" type="ORF">TbgDal_IX4110</name>
</gene>
<dbReference type="VEuPathDB" id="TriTrypDB:Tbg972.9.4110"/>
<proteinExistence type="predicted"/>
<dbReference type="PANTHER" id="PTHR10183:SF423">
    <property type="entry name" value="LEUCINE-RICH REPEAT PROTEIN (LRRP)"/>
    <property type="match status" value="1"/>
</dbReference>
<evidence type="ECO:0000313" key="5">
    <source>
        <dbReference type="EMBL" id="CBH14335.1"/>
    </source>
</evidence>
<dbReference type="InterPro" id="IPR001300">
    <property type="entry name" value="Peptidase_C2_calpain_cat"/>
</dbReference>
<dbReference type="InterPro" id="IPR022684">
    <property type="entry name" value="Calpain_cysteine_protease"/>
</dbReference>
<feature type="region of interest" description="Disordered" evidence="3">
    <location>
        <begin position="1"/>
        <end position="65"/>
    </location>
</feature>
<dbReference type="GeneID" id="23860422"/>
<dbReference type="OrthoDB" id="424753at2759"/>
<dbReference type="InterPro" id="IPR013780">
    <property type="entry name" value="Glyco_hydro_b"/>
</dbReference>
<reference evidence="6" key="1">
    <citation type="journal article" date="2010" name="PLoS Negl. Trop. Dis.">
        <title>The genome sequence of Trypanosoma brucei gambiense, causative agent of chronic human african trypanosomiasis.</title>
        <authorList>
            <person name="Jackson A.P."/>
            <person name="Sanders M."/>
            <person name="Berry A."/>
            <person name="McQuillan J."/>
            <person name="Aslett M.A."/>
            <person name="Quail M.A."/>
            <person name="Chukualim B."/>
            <person name="Capewell P."/>
            <person name="MacLeod A."/>
            <person name="Melville S.E."/>
            <person name="Gibson W."/>
            <person name="Barry J.D."/>
            <person name="Berriman M."/>
            <person name="Hertz-Fowler C."/>
        </authorList>
    </citation>
    <scope>NUCLEOTIDE SEQUENCE [LARGE SCALE GENOMIC DNA]</scope>
    <source>
        <strain evidence="6">MHOM/CI/86/DAL972</strain>
    </source>
</reference>
<dbReference type="Gene3D" id="2.60.40.1180">
    <property type="entry name" value="Golgi alpha-mannosidase II"/>
    <property type="match status" value="1"/>
</dbReference>
<accession>C9ZY36</accession>
<dbReference type="InterPro" id="IPR038765">
    <property type="entry name" value="Papain-like_cys_pep_sf"/>
</dbReference>
<feature type="compositionally biased region" description="Basic and acidic residues" evidence="3">
    <location>
        <begin position="48"/>
        <end position="59"/>
    </location>
</feature>
<dbReference type="RefSeq" id="XP_011776601.1">
    <property type="nucleotide sequence ID" value="XM_011778299.1"/>
</dbReference>
<dbReference type="KEGG" id="tbg:TbgDal_IX4110"/>
<protein>
    <submittedName>
        <fullName evidence="5">Calpain-like cysteine peptidase, putative</fullName>
        <ecNumber evidence="5">3.4.22.-</ecNumber>
    </submittedName>
</protein>
<dbReference type="PANTHER" id="PTHR10183">
    <property type="entry name" value="CALPAIN"/>
    <property type="match status" value="1"/>
</dbReference>
<comment type="caution">
    <text evidence="2">Lacks conserved residue(s) required for the propagation of feature annotation.</text>
</comment>
<dbReference type="Pfam" id="PF09149">
    <property type="entry name" value="DUF1935"/>
    <property type="match status" value="1"/>
</dbReference>
<dbReference type="GO" id="GO:0004198">
    <property type="term" value="F:calcium-dependent cysteine-type endopeptidase activity"/>
    <property type="evidence" value="ECO:0007669"/>
    <property type="project" value="InterPro"/>
</dbReference>
<sequence>MMQASADGEDISPENGRCSAADISDPPTELLSAAKESAFSDSSDADSTMEKKPTDDTSHNDGCANGVEQDLLHQSLGTGAGAQTSMSYRDYVVKRKKIPQQQPVGWEPFALPPLYGDEEDEFDVATLRDPVFSSVAEESPEVEFVNGTPTLKGEIISCFQEPGILYRIVDRQEKIWAFYNDTLDFEVLVSCSFSKYSNIEALGRTKLRTDEDGVTVAEVVVYPTETELFVKGLINGFNSKFSAIPLSDTYLCERRDTNYRNVIEVELMGVKEHVGNQCDAAKVLATCVKYNTPFVDLEFLPQQSSISNNNHKDLRPLPWSRPRMYVNPWMVDQIRLFRNPIIPGDVRHGELGDCWLMCAIATMAEMPEELVRMFRHPFSAARARDERAVGGYRLTVNKNGLWNSVIVDDYLPSVAGVPRFGRSTDPCELWPAILEKAYAKLHGCYAKIRSGDPVHALTDMSGCPTMRLDEEFATTFRDGGKKLFELLQRCHKSGYQIILTTAGGSRAVVTDKNEATTPQSNRTDAKSLMDETGLVPGYAYTVRAVHGFTQALDIQLVRVRNVWGKCANWKGPWSVGSSEWSKYPDIAEACNYQQHEETDVWMDWRTALKYFNGGGVHFYEAGYDYRVPLVFNDCRPSLALEVSVVKPMRVCFILSTVDYRVLSDDANTGADQYNYPPMMISLSSAAGQEDGRHRVILNTTMNAAEPSAEEWTFVRAREIGMFCHLTPEQSPYLVIPRMAELEDTMSGSKAWFTHLRDKVNPLHFANVVKKKKANKTGGEGGVAEIPVVLGVRCSEPLAYEDGCGAGVDFKYISGDNVVFENFPRFPNNSIPVEEVLHQKWVPVQGLVEELVGSSFS</sequence>
<dbReference type="InterPro" id="IPR015232">
    <property type="entry name" value="DUF1935"/>
</dbReference>
<dbReference type="Gene3D" id="3.90.70.10">
    <property type="entry name" value="Cysteine proteinases"/>
    <property type="match status" value="1"/>
</dbReference>
<dbReference type="EMBL" id="FN554972">
    <property type="protein sequence ID" value="CBH14335.1"/>
    <property type="molecule type" value="Genomic_DNA"/>
</dbReference>
<evidence type="ECO:0000259" key="4">
    <source>
        <dbReference type="PROSITE" id="PS50203"/>
    </source>
</evidence>
<evidence type="ECO:0000256" key="2">
    <source>
        <dbReference type="PROSITE-ProRule" id="PRU00239"/>
    </source>
</evidence>
<dbReference type="EC" id="3.4.22.-" evidence="5"/>
<dbReference type="PRINTS" id="PR00704">
    <property type="entry name" value="CALPAIN"/>
</dbReference>
<dbReference type="SUPFAM" id="SSF54001">
    <property type="entry name" value="Cysteine proteinases"/>
    <property type="match status" value="1"/>
</dbReference>